<feature type="transmembrane region" description="Helical" evidence="4">
    <location>
        <begin position="110"/>
        <end position="135"/>
    </location>
</feature>
<feature type="transmembrane region" description="Helical" evidence="4">
    <location>
        <begin position="12"/>
        <end position="33"/>
    </location>
</feature>
<organism evidence="6 7">
    <name type="scientific">Rhizorhapis suberifaciens</name>
    <name type="common">corky root of lettuce</name>
    <dbReference type="NCBI Taxonomy" id="13656"/>
    <lineage>
        <taxon>Bacteria</taxon>
        <taxon>Pseudomonadati</taxon>
        <taxon>Pseudomonadota</taxon>
        <taxon>Alphaproteobacteria</taxon>
        <taxon>Sphingomonadales</taxon>
        <taxon>Sphingomonadaceae</taxon>
        <taxon>Rhizorhapis</taxon>
    </lineage>
</organism>
<accession>A0A840HQI1</accession>
<feature type="transmembrane region" description="Helical" evidence="4">
    <location>
        <begin position="147"/>
        <end position="170"/>
    </location>
</feature>
<evidence type="ECO:0000256" key="3">
    <source>
        <dbReference type="ARBA" id="ARBA00023136"/>
    </source>
</evidence>
<sequence length="433" mass="44483">MTEPGKAMRSDFTLLFLVMLTIAAGNTGLQSILPAIGRSLNLADSAVAAAFSVSALIWTITAPFWARRSERHGRRNMLLLGLGGFVTSLTLSGLILTAGILGWLSPLATFGALIVSRLIYGSLGSAAPPAAQAIVAGRTGPAERTRALTLLSSAFGLGTIIGPALAPFFILPYAGLAGPPYIFAAVGVLVFFAVLKSLRNVRSDGELPGAMSSYPSIGGQSTGATVTAVTGGKTEQIGWRDPRILAWILVGLIAGHAQAMAGQAIGFLVIDRLALPLNEAQQAIGIVLMVGAGAALLAQWGLIPLLNLVPRQLVLWGCLLSGTGCIAMGFATSLYGLATTFALACLGFGFVRPGFTAGASLAVGGAAQSSVAGKVTSINGAAFILGPSIGVGFYEIWQPLPYFIAGATMLLLCVYGLVKLTASHPWESASLEQ</sequence>
<gene>
    <name evidence="6" type="ORF">HNQ99_000610</name>
</gene>
<dbReference type="PANTHER" id="PTHR23546">
    <property type="entry name" value="TRANSPORT PROTEIN"/>
    <property type="match status" value="1"/>
</dbReference>
<protein>
    <submittedName>
        <fullName evidence="6">MFS family permease</fullName>
    </submittedName>
</protein>
<dbReference type="EMBL" id="JACHOV010000002">
    <property type="protein sequence ID" value="MBB4640322.1"/>
    <property type="molecule type" value="Genomic_DNA"/>
</dbReference>
<feature type="domain" description="Major facilitator superfamily (MFS) profile" evidence="5">
    <location>
        <begin position="11"/>
        <end position="424"/>
    </location>
</feature>
<feature type="transmembrane region" description="Helical" evidence="4">
    <location>
        <begin position="400"/>
        <end position="418"/>
    </location>
</feature>
<evidence type="ECO:0000313" key="7">
    <source>
        <dbReference type="Proteomes" id="UP000575068"/>
    </source>
</evidence>
<evidence type="ECO:0000256" key="1">
    <source>
        <dbReference type="ARBA" id="ARBA00022692"/>
    </source>
</evidence>
<dbReference type="RefSeq" id="WP_246414383.1">
    <property type="nucleotide sequence ID" value="NZ_JACHOV010000002.1"/>
</dbReference>
<feature type="transmembrane region" description="Helical" evidence="4">
    <location>
        <begin position="341"/>
        <end position="363"/>
    </location>
</feature>
<evidence type="ECO:0000256" key="4">
    <source>
        <dbReference type="SAM" id="Phobius"/>
    </source>
</evidence>
<feature type="transmembrane region" description="Helical" evidence="4">
    <location>
        <begin position="78"/>
        <end position="104"/>
    </location>
</feature>
<feature type="transmembrane region" description="Helical" evidence="4">
    <location>
        <begin position="375"/>
        <end position="394"/>
    </location>
</feature>
<proteinExistence type="predicted"/>
<dbReference type="InterPro" id="IPR020846">
    <property type="entry name" value="MFS_dom"/>
</dbReference>
<feature type="transmembrane region" description="Helical" evidence="4">
    <location>
        <begin position="45"/>
        <end position="66"/>
    </location>
</feature>
<dbReference type="SUPFAM" id="SSF103473">
    <property type="entry name" value="MFS general substrate transporter"/>
    <property type="match status" value="1"/>
</dbReference>
<dbReference type="Gene3D" id="1.20.1250.20">
    <property type="entry name" value="MFS general substrate transporter like domains"/>
    <property type="match status" value="1"/>
</dbReference>
<keyword evidence="3 4" id="KW-0472">Membrane</keyword>
<evidence type="ECO:0000256" key="2">
    <source>
        <dbReference type="ARBA" id="ARBA00022989"/>
    </source>
</evidence>
<feature type="transmembrane region" description="Helical" evidence="4">
    <location>
        <begin position="282"/>
        <end position="306"/>
    </location>
</feature>
<keyword evidence="2 4" id="KW-1133">Transmembrane helix</keyword>
<dbReference type="GO" id="GO:0022857">
    <property type="term" value="F:transmembrane transporter activity"/>
    <property type="evidence" value="ECO:0007669"/>
    <property type="project" value="InterPro"/>
</dbReference>
<keyword evidence="1 4" id="KW-0812">Transmembrane</keyword>
<dbReference type="AlphaFoldDB" id="A0A840HQI1"/>
<dbReference type="PROSITE" id="PS50850">
    <property type="entry name" value="MFS"/>
    <property type="match status" value="1"/>
</dbReference>
<dbReference type="PANTHER" id="PTHR23546:SF1">
    <property type="entry name" value="MEMBRANE PROTEIN"/>
    <property type="match status" value="1"/>
</dbReference>
<keyword evidence="7" id="KW-1185">Reference proteome</keyword>
<dbReference type="InterPro" id="IPR011701">
    <property type="entry name" value="MFS"/>
</dbReference>
<comment type="caution">
    <text evidence="6">The sequence shown here is derived from an EMBL/GenBank/DDBJ whole genome shotgun (WGS) entry which is preliminary data.</text>
</comment>
<feature type="transmembrane region" description="Helical" evidence="4">
    <location>
        <begin position="244"/>
        <end position="270"/>
    </location>
</feature>
<feature type="transmembrane region" description="Helical" evidence="4">
    <location>
        <begin position="176"/>
        <end position="195"/>
    </location>
</feature>
<dbReference type="InterPro" id="IPR036259">
    <property type="entry name" value="MFS_trans_sf"/>
</dbReference>
<name>A0A840HQI1_9SPHN</name>
<feature type="transmembrane region" description="Helical" evidence="4">
    <location>
        <begin position="313"/>
        <end position="335"/>
    </location>
</feature>
<dbReference type="Pfam" id="PF07690">
    <property type="entry name" value="MFS_1"/>
    <property type="match status" value="1"/>
</dbReference>
<reference evidence="6 7" key="1">
    <citation type="submission" date="2020-08" db="EMBL/GenBank/DDBJ databases">
        <title>Genomic Encyclopedia of Type Strains, Phase IV (KMG-IV): sequencing the most valuable type-strain genomes for metagenomic binning, comparative biology and taxonomic classification.</title>
        <authorList>
            <person name="Goeker M."/>
        </authorList>
    </citation>
    <scope>NUCLEOTIDE SEQUENCE [LARGE SCALE GENOMIC DNA]</scope>
    <source>
        <strain evidence="6 7">DSM 7465</strain>
    </source>
</reference>
<evidence type="ECO:0000259" key="5">
    <source>
        <dbReference type="PROSITE" id="PS50850"/>
    </source>
</evidence>
<evidence type="ECO:0000313" key="6">
    <source>
        <dbReference type="EMBL" id="MBB4640322.1"/>
    </source>
</evidence>
<dbReference type="Proteomes" id="UP000575068">
    <property type="component" value="Unassembled WGS sequence"/>
</dbReference>